<keyword evidence="8 12" id="KW-0472">Membrane</keyword>
<dbReference type="STRING" id="71784.A0A1Y2BMF1"/>
<feature type="transmembrane region" description="Helical" evidence="12">
    <location>
        <begin position="174"/>
        <end position="193"/>
    </location>
</feature>
<feature type="region of interest" description="Disordered" evidence="11">
    <location>
        <begin position="287"/>
        <end position="375"/>
    </location>
</feature>
<dbReference type="PANTHER" id="PTHR20996:SF1">
    <property type="entry name" value="NUCLEAR ENVELOPE PHOSPHATASE-REGULATORY SUBUNIT 1"/>
    <property type="match status" value="1"/>
</dbReference>
<feature type="compositionally biased region" description="Polar residues" evidence="11">
    <location>
        <begin position="1"/>
        <end position="11"/>
    </location>
</feature>
<dbReference type="InParanoid" id="A0A1Y2BMF1"/>
<evidence type="ECO:0000256" key="3">
    <source>
        <dbReference type="ARBA" id="ARBA00010998"/>
    </source>
</evidence>
<evidence type="ECO:0000256" key="8">
    <source>
        <dbReference type="ARBA" id="ARBA00023136"/>
    </source>
</evidence>
<evidence type="ECO:0000256" key="10">
    <source>
        <dbReference type="ARBA" id="ARBA00030458"/>
    </source>
</evidence>
<feature type="compositionally biased region" description="Basic and acidic residues" evidence="11">
    <location>
        <begin position="348"/>
        <end position="357"/>
    </location>
</feature>
<feature type="transmembrane region" description="Helical" evidence="12">
    <location>
        <begin position="121"/>
        <end position="142"/>
    </location>
</feature>
<feature type="transmembrane region" description="Helical" evidence="12">
    <location>
        <begin position="92"/>
        <end position="109"/>
    </location>
</feature>
<evidence type="ECO:0000256" key="11">
    <source>
        <dbReference type="SAM" id="MobiDB-lite"/>
    </source>
</evidence>
<feature type="compositionally biased region" description="Low complexity" evidence="11">
    <location>
        <begin position="21"/>
        <end position="38"/>
    </location>
</feature>
<keyword evidence="7" id="KW-0443">Lipid metabolism</keyword>
<evidence type="ECO:0000256" key="4">
    <source>
        <dbReference type="ARBA" id="ARBA00022490"/>
    </source>
</evidence>
<dbReference type="OrthoDB" id="5599171at2759"/>
<dbReference type="PANTHER" id="PTHR20996">
    <property type="entry name" value="NUCLEAR ENVELOPE PHOSPHATASE-REGULATORY SUBUNIT 1"/>
    <property type="match status" value="1"/>
</dbReference>
<gene>
    <name evidence="13" type="ORF">BCR39DRAFT_556037</name>
</gene>
<organism evidence="13 14">
    <name type="scientific">Naematelia encephala</name>
    <dbReference type="NCBI Taxonomy" id="71784"/>
    <lineage>
        <taxon>Eukaryota</taxon>
        <taxon>Fungi</taxon>
        <taxon>Dikarya</taxon>
        <taxon>Basidiomycota</taxon>
        <taxon>Agaricomycotina</taxon>
        <taxon>Tremellomycetes</taxon>
        <taxon>Tremellales</taxon>
        <taxon>Naemateliaceae</taxon>
        <taxon>Naematelia</taxon>
    </lineage>
</organism>
<proteinExistence type="inferred from homology"/>
<dbReference type="GO" id="GO:0005737">
    <property type="term" value="C:cytoplasm"/>
    <property type="evidence" value="ECO:0007669"/>
    <property type="project" value="UniProtKB-SubCell"/>
</dbReference>
<evidence type="ECO:0000313" key="14">
    <source>
        <dbReference type="Proteomes" id="UP000193986"/>
    </source>
</evidence>
<evidence type="ECO:0000313" key="13">
    <source>
        <dbReference type="EMBL" id="ORY35912.1"/>
    </source>
</evidence>
<evidence type="ECO:0000256" key="7">
    <source>
        <dbReference type="ARBA" id="ARBA00023098"/>
    </source>
</evidence>
<evidence type="ECO:0000256" key="12">
    <source>
        <dbReference type="SAM" id="Phobius"/>
    </source>
</evidence>
<evidence type="ECO:0000256" key="6">
    <source>
        <dbReference type="ARBA" id="ARBA00022989"/>
    </source>
</evidence>
<sequence length="375" mass="41423">MSRPRPTSLNPRASVLDAPVRSGTPSPSETRSSTPNRPAATAPFHPTADTATYRDLLLFEERLKMNAEMLRRRRRRYSEDGVAFSKGGDEGAFLYSCLAMLVFTAHRLVLHPPQDLLTVRALQVMLAVVIITLVLFFASGMYEEKIRYAHSYINHSNKALRPLNMHLNMKRPRLTPATLLAYLPFSIPFLGTLPTSSISQLKPPTAPPAPIKTRRLSSNGVMATIPPSNNPRGELIFSSRVDRSFREGYERYRAAFERRREEKAREEARLANRGRWFGFSTGHGRKGVLTENGATPALNRTMTPTPPLSRRGTPPPGISGATTRGRTPSPGASGLRHGHGKGAVADGIAEKEGRSRAESYSFVWSATDTTPRRAP</sequence>
<keyword evidence="6 12" id="KW-1133">Transmembrane helix</keyword>
<comment type="similarity">
    <text evidence="3">Belongs to the CNEP1R1 family.</text>
</comment>
<feature type="region of interest" description="Disordered" evidence="11">
    <location>
        <begin position="1"/>
        <end position="46"/>
    </location>
</feature>
<keyword evidence="4" id="KW-0963">Cytoplasm</keyword>
<dbReference type="Pfam" id="PF03907">
    <property type="entry name" value="Spo7"/>
    <property type="match status" value="1"/>
</dbReference>
<keyword evidence="14" id="KW-1185">Reference proteome</keyword>
<evidence type="ECO:0000256" key="9">
    <source>
        <dbReference type="ARBA" id="ARBA00023242"/>
    </source>
</evidence>
<keyword evidence="5 12" id="KW-0812">Transmembrane</keyword>
<dbReference type="GO" id="GO:0006629">
    <property type="term" value="P:lipid metabolic process"/>
    <property type="evidence" value="ECO:0007669"/>
    <property type="project" value="UniProtKB-KW"/>
</dbReference>
<dbReference type="GO" id="GO:0031965">
    <property type="term" value="C:nuclear membrane"/>
    <property type="evidence" value="ECO:0007669"/>
    <property type="project" value="UniProtKB-SubCell"/>
</dbReference>
<evidence type="ECO:0000256" key="2">
    <source>
        <dbReference type="ARBA" id="ARBA00004496"/>
    </source>
</evidence>
<protein>
    <recommendedName>
        <fullName evidence="10">Transmembrane protein 188</fullName>
    </recommendedName>
</protein>
<keyword evidence="9" id="KW-0539">Nucleus</keyword>
<comment type="subcellular location">
    <subcellularLocation>
        <location evidence="2">Cytoplasm</location>
    </subcellularLocation>
    <subcellularLocation>
        <location evidence="1">Nucleus membrane</location>
        <topology evidence="1">Multi-pass membrane protein</topology>
    </subcellularLocation>
</comment>
<reference evidence="13 14" key="1">
    <citation type="submission" date="2016-07" db="EMBL/GenBank/DDBJ databases">
        <title>Pervasive Adenine N6-methylation of Active Genes in Fungi.</title>
        <authorList>
            <consortium name="DOE Joint Genome Institute"/>
            <person name="Mondo S.J."/>
            <person name="Dannebaum R.O."/>
            <person name="Kuo R.C."/>
            <person name="Labutti K."/>
            <person name="Haridas S."/>
            <person name="Kuo A."/>
            <person name="Salamov A."/>
            <person name="Ahrendt S.R."/>
            <person name="Lipzen A."/>
            <person name="Sullivan W."/>
            <person name="Andreopoulos W.B."/>
            <person name="Clum A."/>
            <person name="Lindquist E."/>
            <person name="Daum C."/>
            <person name="Ramamoorthy G.K."/>
            <person name="Gryganskyi A."/>
            <person name="Culley D."/>
            <person name="Magnuson J.K."/>
            <person name="James T.Y."/>
            <person name="O'Malley M.A."/>
            <person name="Stajich J.E."/>
            <person name="Spatafora J.W."/>
            <person name="Visel A."/>
            <person name="Grigoriev I.V."/>
        </authorList>
    </citation>
    <scope>NUCLEOTIDE SEQUENCE [LARGE SCALE GENOMIC DNA]</scope>
    <source>
        <strain evidence="13 14">68-887.2</strain>
    </source>
</reference>
<dbReference type="Proteomes" id="UP000193986">
    <property type="component" value="Unassembled WGS sequence"/>
</dbReference>
<dbReference type="GO" id="GO:0071595">
    <property type="term" value="C:Nem1-Spo7 phosphatase complex"/>
    <property type="evidence" value="ECO:0007669"/>
    <property type="project" value="InterPro"/>
</dbReference>
<dbReference type="EMBL" id="MCFC01000001">
    <property type="protein sequence ID" value="ORY35912.1"/>
    <property type="molecule type" value="Genomic_DNA"/>
</dbReference>
<dbReference type="InterPro" id="IPR005605">
    <property type="entry name" value="Spo7"/>
</dbReference>
<comment type="caution">
    <text evidence="13">The sequence shown here is derived from an EMBL/GenBank/DDBJ whole genome shotgun (WGS) entry which is preliminary data.</text>
</comment>
<evidence type="ECO:0000256" key="1">
    <source>
        <dbReference type="ARBA" id="ARBA00004232"/>
    </source>
</evidence>
<name>A0A1Y2BMF1_9TREE</name>
<evidence type="ECO:0000256" key="5">
    <source>
        <dbReference type="ARBA" id="ARBA00022692"/>
    </source>
</evidence>
<accession>A0A1Y2BMF1</accession>
<dbReference type="InterPro" id="IPR019168">
    <property type="entry name" value="NEP1-R1"/>
</dbReference>
<dbReference type="GO" id="GO:0019888">
    <property type="term" value="F:protein phosphatase regulator activity"/>
    <property type="evidence" value="ECO:0007669"/>
    <property type="project" value="InterPro"/>
</dbReference>
<dbReference type="AlphaFoldDB" id="A0A1Y2BMF1"/>